<evidence type="ECO:0000313" key="1">
    <source>
        <dbReference type="EMBL" id="EFO82907.1"/>
    </source>
</evidence>
<organism evidence="2">
    <name type="scientific">Caenorhabditis remanei</name>
    <name type="common">Caenorhabditis vulgaris</name>
    <dbReference type="NCBI Taxonomy" id="31234"/>
    <lineage>
        <taxon>Eukaryota</taxon>
        <taxon>Metazoa</taxon>
        <taxon>Ecdysozoa</taxon>
        <taxon>Nematoda</taxon>
        <taxon>Chromadorea</taxon>
        <taxon>Rhabditida</taxon>
        <taxon>Rhabditina</taxon>
        <taxon>Rhabditomorpha</taxon>
        <taxon>Rhabditoidea</taxon>
        <taxon>Rhabditidae</taxon>
        <taxon>Peloderinae</taxon>
        <taxon>Caenorhabditis</taxon>
    </lineage>
</organism>
<evidence type="ECO:0000313" key="2">
    <source>
        <dbReference type="Proteomes" id="UP000008281"/>
    </source>
</evidence>
<sequence>MNTWVLLSLLIAFVGCQANSTTRQPFIIGDNNPASVEYTEDTVYSCAHFLIHPGPNQNYDTSKMISTTCQSLKTRSKRFLNQFPVLKWIFGQHPGDIKEVPTMLKKSNASSTRRRNNKFLEDSTELRLTLLNGLPAKPHSFLRLLKWSGSEMTKFFGYESITQAWPAMAVKKLQCTSRNNAEIYACGRRNYGRKFGTRKSILSVGNFTELGTIYKYTNISEWAVAVGNEIISVDSCLDYGTFQECTVSRNNTCSVSNYEKCDQVAALTPNQLFVRNFDNGFVVVASNLKEHEFTIYGHNSTLHMVDSKHLFVKIPMNPKATELPKMRTINQDSELIEINNEDLNYLEALHGPHPEIIKHRILLKSKAPNGLQECFFWISVGVLVLAHVAVVLVWWITRRNENKQKESVVVFSEEQVCIE</sequence>
<dbReference type="HOGENOM" id="CLU_647657_0_0_1"/>
<dbReference type="Proteomes" id="UP000008281">
    <property type="component" value="Unassembled WGS sequence"/>
</dbReference>
<gene>
    <name evidence="1" type="ORF">CRE_00429</name>
</gene>
<dbReference type="OrthoDB" id="5796386at2759"/>
<dbReference type="OMA" id="ISADSCH"/>
<dbReference type="FunCoup" id="E3LCN5">
    <property type="interactions" value="1080"/>
</dbReference>
<dbReference type="eggNOG" id="ENOG502THS2">
    <property type="taxonomic scope" value="Eukaryota"/>
</dbReference>
<dbReference type="EMBL" id="DS268407">
    <property type="protein sequence ID" value="EFO82907.1"/>
    <property type="molecule type" value="Genomic_DNA"/>
</dbReference>
<dbReference type="CTD" id="9822026"/>
<accession>E3LCN5</accession>
<name>E3LCN5_CAERE</name>
<keyword evidence="2" id="KW-1185">Reference proteome</keyword>
<reference evidence="1" key="1">
    <citation type="submission" date="2007-07" db="EMBL/GenBank/DDBJ databases">
        <title>PCAP assembly of the Caenorhabditis remanei genome.</title>
        <authorList>
            <consortium name="The Caenorhabditis remanei Sequencing Consortium"/>
            <person name="Wilson R.K."/>
        </authorList>
    </citation>
    <scope>NUCLEOTIDE SEQUENCE [LARGE SCALE GENOMIC DNA]</scope>
    <source>
        <strain evidence="1">PB4641</strain>
    </source>
</reference>
<dbReference type="GeneID" id="9822026"/>
<proteinExistence type="predicted"/>
<protein>
    <submittedName>
        <fullName evidence="1">Uncharacterized protein</fullName>
    </submittedName>
</protein>
<dbReference type="KEGG" id="crq:GCK72_024048"/>
<dbReference type="AlphaFoldDB" id="E3LCN5"/>